<evidence type="ECO:0000256" key="2">
    <source>
        <dbReference type="ARBA" id="ARBA00022737"/>
    </source>
</evidence>
<dbReference type="GO" id="GO:0000981">
    <property type="term" value="F:DNA-binding transcription factor activity, RNA polymerase II-specific"/>
    <property type="evidence" value="ECO:0007669"/>
    <property type="project" value="TreeGrafter"/>
</dbReference>
<dbReference type="Gene3D" id="3.30.160.60">
    <property type="entry name" value="Classic Zinc Finger"/>
    <property type="match status" value="2"/>
</dbReference>
<keyword evidence="3 5" id="KW-0863">Zinc-finger</keyword>
<dbReference type="PROSITE" id="PS00028">
    <property type="entry name" value="ZINC_FINGER_C2H2_1"/>
    <property type="match status" value="1"/>
</dbReference>
<dbReference type="SUPFAM" id="SSF57667">
    <property type="entry name" value="beta-beta-alpha zinc fingers"/>
    <property type="match status" value="1"/>
</dbReference>
<proteinExistence type="predicted"/>
<keyword evidence="4" id="KW-0862">Zinc</keyword>
<feature type="domain" description="C2H2-type" evidence="6">
    <location>
        <begin position="1"/>
        <end position="26"/>
    </location>
</feature>
<organism evidence="7 8">
    <name type="scientific">Panurus biarmicus</name>
    <name type="common">Bearded tit</name>
    <dbReference type="NCBI Taxonomy" id="181101"/>
    <lineage>
        <taxon>Eukaryota</taxon>
        <taxon>Metazoa</taxon>
        <taxon>Chordata</taxon>
        <taxon>Craniata</taxon>
        <taxon>Vertebrata</taxon>
        <taxon>Euteleostomi</taxon>
        <taxon>Archelosauria</taxon>
        <taxon>Archosauria</taxon>
        <taxon>Dinosauria</taxon>
        <taxon>Saurischia</taxon>
        <taxon>Theropoda</taxon>
        <taxon>Coelurosauria</taxon>
        <taxon>Aves</taxon>
        <taxon>Neognathae</taxon>
        <taxon>Neoaves</taxon>
        <taxon>Telluraves</taxon>
        <taxon>Australaves</taxon>
        <taxon>Passeriformes</taxon>
        <taxon>Sylvioidea</taxon>
        <taxon>Sylviidae</taxon>
        <taxon>Sylviidae incertae sedis</taxon>
        <taxon>Panurus</taxon>
    </lineage>
</organism>
<dbReference type="GO" id="GO:0000978">
    <property type="term" value="F:RNA polymerase II cis-regulatory region sequence-specific DNA binding"/>
    <property type="evidence" value="ECO:0007669"/>
    <property type="project" value="TreeGrafter"/>
</dbReference>
<feature type="non-terminal residue" evidence="7">
    <location>
        <position position="54"/>
    </location>
</feature>
<keyword evidence="8" id="KW-1185">Reference proteome</keyword>
<keyword evidence="2" id="KW-0677">Repeat</keyword>
<dbReference type="Proteomes" id="UP000545574">
    <property type="component" value="Unassembled WGS sequence"/>
</dbReference>
<dbReference type="PANTHER" id="PTHR23226:SF377">
    <property type="entry name" value="ZINC FINGER AND SCAN DOMAIN-CONTAINING PROTEIN 20"/>
    <property type="match status" value="1"/>
</dbReference>
<dbReference type="InterPro" id="IPR036236">
    <property type="entry name" value="Znf_C2H2_sf"/>
</dbReference>
<dbReference type="EMBL" id="VZRT01004000">
    <property type="protein sequence ID" value="NWW39858.1"/>
    <property type="molecule type" value="Genomic_DNA"/>
</dbReference>
<keyword evidence="1" id="KW-0479">Metal-binding</keyword>
<accession>A0A7K6MTT0</accession>
<dbReference type="AlphaFoldDB" id="A0A7K6MTT0"/>
<comment type="caution">
    <text evidence="7">The sequence shown here is derived from an EMBL/GenBank/DDBJ whole genome shotgun (WGS) entry which is preliminary data.</text>
</comment>
<dbReference type="InterPro" id="IPR013087">
    <property type="entry name" value="Znf_C2H2_type"/>
</dbReference>
<sequence length="54" mass="6387">CLECGMSSSLSSHLIRHQEIQTKEHPCWCLECGDSFIWKFDLVTHHRIHPREQP</sequence>
<evidence type="ECO:0000256" key="1">
    <source>
        <dbReference type="ARBA" id="ARBA00022723"/>
    </source>
</evidence>
<dbReference type="PROSITE" id="PS50157">
    <property type="entry name" value="ZINC_FINGER_C2H2_2"/>
    <property type="match status" value="2"/>
</dbReference>
<dbReference type="GO" id="GO:0008270">
    <property type="term" value="F:zinc ion binding"/>
    <property type="evidence" value="ECO:0007669"/>
    <property type="project" value="UniProtKB-KW"/>
</dbReference>
<reference evidence="7 8" key="1">
    <citation type="submission" date="2019-09" db="EMBL/GenBank/DDBJ databases">
        <title>Bird 10,000 Genomes (B10K) Project - Family phase.</title>
        <authorList>
            <person name="Zhang G."/>
        </authorList>
    </citation>
    <scope>NUCLEOTIDE SEQUENCE [LARGE SCALE GENOMIC DNA]</scope>
    <source>
        <strain evidence="7">B10K-DU-030-18</strain>
    </source>
</reference>
<evidence type="ECO:0000256" key="5">
    <source>
        <dbReference type="PROSITE-ProRule" id="PRU00042"/>
    </source>
</evidence>
<evidence type="ECO:0000313" key="7">
    <source>
        <dbReference type="EMBL" id="NWW39858.1"/>
    </source>
</evidence>
<evidence type="ECO:0000256" key="3">
    <source>
        <dbReference type="ARBA" id="ARBA00022771"/>
    </source>
</evidence>
<protein>
    <submittedName>
        <fullName evidence="7">ZN479 protein</fullName>
    </submittedName>
</protein>
<dbReference type="FunFam" id="3.30.160.60:FF:002343">
    <property type="entry name" value="Zinc finger protein 33A"/>
    <property type="match status" value="1"/>
</dbReference>
<evidence type="ECO:0000256" key="4">
    <source>
        <dbReference type="ARBA" id="ARBA00022833"/>
    </source>
</evidence>
<evidence type="ECO:0000313" key="8">
    <source>
        <dbReference type="Proteomes" id="UP000545574"/>
    </source>
</evidence>
<gene>
    <name evidence="7" type="primary">Znf479</name>
    <name evidence="7" type="ORF">PANBIA_R01399</name>
</gene>
<dbReference type="PANTHER" id="PTHR23226">
    <property type="entry name" value="ZINC FINGER AND SCAN DOMAIN-CONTAINING"/>
    <property type="match status" value="1"/>
</dbReference>
<feature type="non-terminal residue" evidence="7">
    <location>
        <position position="1"/>
    </location>
</feature>
<name>A0A7K6MTT0_PANBI</name>
<evidence type="ECO:0000259" key="6">
    <source>
        <dbReference type="PROSITE" id="PS50157"/>
    </source>
</evidence>
<feature type="domain" description="C2H2-type" evidence="6">
    <location>
        <begin position="25"/>
        <end position="54"/>
    </location>
</feature>